<accession>Q98LZ0</accession>
<dbReference type="eggNOG" id="ENOG5032XEZ">
    <property type="taxonomic scope" value="Bacteria"/>
</dbReference>
<dbReference type="HOGENOM" id="CLU_057282_0_0_5"/>
<sequence>MASGIGRRPSPSGAVSWTDLRGMWHPHGLDVFYDAGLQHAFSTTGCCMFTQRQSRDSRLVPLGSDWPAQDFDFTMHLASEDTGMEKLAAPSVLATQHGTVRPLAAEDLERVAALFLTKFRRRRRHLLDRAIAEVAEYMRKIYLAPTDQSGASSALVQINPQGDLGGFLGVLKACYELNGAVLNAAIIGPLMADTGTDHGSAGPQLLRAVHQGEFDLHLTDSANRVSLAFARPMKYQLLPTHCLGWTRIFRPAAVASAVVRGRWPGLSRFVLDPCARAFDPFTRKRFEPTVQHSSSHRVHRQPMDAAQFAERLPTIVSDYALRPRWQDDELLRLLALAAEKRADGPLHFSGTYDEAGKMLGCYAFYGQAGGIANLLQIQSSGPHWGATLDSLIEEAWNMGCAGIIGQTQNRFMPQLFSYKNVFFRYAGGTMVRSRIPEVAQAVRSGDIFIGGLMGDRWTRLSSDDFGR</sequence>
<proteinExistence type="predicted"/>
<name>Q98LZ0_RHILO</name>
<protein>
    <submittedName>
        <fullName evidence="1">Mll0814 protein</fullName>
    </submittedName>
</protein>
<evidence type="ECO:0000313" key="2">
    <source>
        <dbReference type="Proteomes" id="UP000000552"/>
    </source>
</evidence>
<dbReference type="Proteomes" id="UP000000552">
    <property type="component" value="Chromosome"/>
</dbReference>
<gene>
    <name evidence="1" type="ordered locus">mll0814</name>
</gene>
<dbReference type="AlphaFoldDB" id="Q98LZ0"/>
<evidence type="ECO:0000313" key="1">
    <source>
        <dbReference type="EMBL" id="BAB48323.1"/>
    </source>
</evidence>
<organism evidence="1 2">
    <name type="scientific">Mesorhizobium japonicum (strain LMG 29417 / CECT 9101 / MAFF 303099)</name>
    <name type="common">Mesorhizobium loti (strain MAFF 303099)</name>
    <dbReference type="NCBI Taxonomy" id="266835"/>
    <lineage>
        <taxon>Bacteria</taxon>
        <taxon>Pseudomonadati</taxon>
        <taxon>Pseudomonadota</taxon>
        <taxon>Alphaproteobacteria</taxon>
        <taxon>Hyphomicrobiales</taxon>
        <taxon>Phyllobacteriaceae</taxon>
        <taxon>Mesorhizobium</taxon>
    </lineage>
</organism>
<dbReference type="EMBL" id="BA000012">
    <property type="protein sequence ID" value="BAB48323.1"/>
    <property type="molecule type" value="Genomic_DNA"/>
</dbReference>
<reference evidence="1 2" key="1">
    <citation type="journal article" date="2000" name="DNA Res.">
        <title>Complete genome structure of the nitrogen-fixing symbiotic bacterium Mesorhizobium loti.</title>
        <authorList>
            <person name="Kaneko T."/>
            <person name="Nakamura Y."/>
            <person name="Sato S."/>
            <person name="Asamizu E."/>
            <person name="Kato T."/>
            <person name="Sasamoto S."/>
            <person name="Watanabe A."/>
            <person name="Idesawa K."/>
            <person name="Ishikawa A."/>
            <person name="Kawashima K."/>
            <person name="Kimura T."/>
            <person name="Kishida Y."/>
            <person name="Kiyokawa C."/>
            <person name="Kohara M."/>
            <person name="Matsumoto M."/>
            <person name="Matsuno A."/>
            <person name="Mochizuki Y."/>
            <person name="Nakayama S."/>
            <person name="Nakazaki N."/>
            <person name="Shimpo S."/>
            <person name="Sugimoto M."/>
            <person name="Takeuchi C."/>
            <person name="Yamada M."/>
            <person name="Tabata S."/>
        </authorList>
    </citation>
    <scope>NUCLEOTIDE SEQUENCE [LARGE SCALE GENOMIC DNA]</scope>
    <source>
        <strain evidence="2">LMG 29417 / CECT 9101 / MAFF 303099</strain>
    </source>
</reference>
<dbReference type="KEGG" id="mlo:mll0814"/>